<reference evidence="3" key="1">
    <citation type="submission" date="2020-01" db="EMBL/GenBank/DDBJ databases">
        <title>'Steroidobacter agaridevorans' sp. nov., agar-degrading bacteria isolated from rhizosphere soils.</title>
        <authorList>
            <person name="Ikenaga M."/>
            <person name="Kataoka M."/>
            <person name="Murouchi A."/>
            <person name="Katsuragi S."/>
            <person name="Sakai M."/>
        </authorList>
    </citation>
    <scope>NUCLEOTIDE SEQUENCE [LARGE SCALE GENOMIC DNA]</scope>
    <source>
        <strain evidence="3">YU21-B</strain>
    </source>
</reference>
<dbReference type="EMBL" id="BLJN01000002">
    <property type="protein sequence ID" value="GFE80756.1"/>
    <property type="molecule type" value="Genomic_DNA"/>
</dbReference>
<sequence length="145" mass="16038">MHFDSETLVALAILLVPTAVLAHRYRVEWGASFGVGSDLWRGPTIVAALLLAGLVAATVYFGADGFREAMNGGRLRRALRFLPFFGLPGIGLAVVLFPGPASELTGRYKALVEDGGTRRYAWLGWGLFALWSFLLFLRWFARTYR</sequence>
<keyword evidence="1" id="KW-0472">Membrane</keyword>
<keyword evidence="3" id="KW-1185">Reference proteome</keyword>
<feature type="transmembrane region" description="Helical" evidence="1">
    <location>
        <begin position="120"/>
        <end position="141"/>
    </location>
</feature>
<gene>
    <name evidence="2" type="ORF">GCM10011487_27560</name>
</gene>
<comment type="caution">
    <text evidence="2">The sequence shown here is derived from an EMBL/GenBank/DDBJ whole genome shotgun (WGS) entry which is preliminary data.</text>
</comment>
<keyword evidence="1" id="KW-1133">Transmembrane helix</keyword>
<keyword evidence="1" id="KW-0812">Transmembrane</keyword>
<evidence type="ECO:0000256" key="1">
    <source>
        <dbReference type="SAM" id="Phobius"/>
    </source>
</evidence>
<evidence type="ECO:0000313" key="3">
    <source>
        <dbReference type="Proteomes" id="UP000445000"/>
    </source>
</evidence>
<dbReference type="AlphaFoldDB" id="A0A829YDP9"/>
<name>A0A829YDP9_9GAMM</name>
<evidence type="ECO:0000313" key="2">
    <source>
        <dbReference type="EMBL" id="GFE80756.1"/>
    </source>
</evidence>
<organism evidence="2 3">
    <name type="scientific">Steroidobacter agaridevorans</name>
    <dbReference type="NCBI Taxonomy" id="2695856"/>
    <lineage>
        <taxon>Bacteria</taxon>
        <taxon>Pseudomonadati</taxon>
        <taxon>Pseudomonadota</taxon>
        <taxon>Gammaproteobacteria</taxon>
        <taxon>Steroidobacterales</taxon>
        <taxon>Steroidobacteraceae</taxon>
        <taxon>Steroidobacter</taxon>
    </lineage>
</organism>
<dbReference type="Proteomes" id="UP000445000">
    <property type="component" value="Unassembled WGS sequence"/>
</dbReference>
<feature type="transmembrane region" description="Helical" evidence="1">
    <location>
        <begin position="78"/>
        <end position="100"/>
    </location>
</feature>
<proteinExistence type="predicted"/>
<accession>A0A829YDP9</accession>
<dbReference type="RefSeq" id="WP_161812398.1">
    <property type="nucleotide sequence ID" value="NZ_BLJN01000002.1"/>
</dbReference>
<protein>
    <submittedName>
        <fullName evidence="2">Uncharacterized protein</fullName>
    </submittedName>
</protein>
<feature type="transmembrane region" description="Helical" evidence="1">
    <location>
        <begin position="46"/>
        <end position="66"/>
    </location>
</feature>